<accession>A0ABS1ZE69</accession>
<name>A0ABS1ZE69_9PSED</name>
<feature type="domain" description="Putative tail fiber protein gp53-like C-terminal" evidence="2">
    <location>
        <begin position="716"/>
        <end position="796"/>
    </location>
</feature>
<dbReference type="EMBL" id="JAAEBW010000002">
    <property type="protein sequence ID" value="MBM1194756.1"/>
    <property type="molecule type" value="Genomic_DNA"/>
</dbReference>
<organism evidence="3 4">
    <name type="scientific">Pseudomonas weihenstephanensis</name>
    <dbReference type="NCBI Taxonomy" id="1608994"/>
    <lineage>
        <taxon>Bacteria</taxon>
        <taxon>Pseudomonadati</taxon>
        <taxon>Pseudomonadota</taxon>
        <taxon>Gammaproteobacteria</taxon>
        <taxon>Pseudomonadales</taxon>
        <taxon>Pseudomonadaceae</taxon>
        <taxon>Pseudomonas</taxon>
    </lineage>
</organism>
<sequence>MGASITLAGESLIAQKVGAQQPLIVSRFVLANVPGLDPNGPVNRGAAKPPVGQIVATYDVTQKGFVNPNQVVYSLMMGSDIGDFDWNWIGLETADNVLLAVAYVPVQQKRRNIPPLQIGNNVTRNFLVVFDGAQALTGITIDAKTWQHDFTVRLHSIDERERLSNRDMFGRSCFFDGGFQLEKVGAVYQLKPGIAYIEGVRVLSAAATPVAPANLPTKAWLDVCLERQLSDAVVSWKVTFGASLPDYTDSVGVRHYVVPLADIPNSNTITDMRKPEPITDALVKHFAGRSWVESELLKKANKGTTLKDYGITDAIQNVNPLPGTSLDLHGGQFAFVSAESETHLCQNCYWNGKAWLRHDVAKPAVVLVGGGGRLRVQRASAGENPIVWTSSASIRDSGDTYSIVEIDRLLTALNLVVDSKADKATTLGGYGITDAIPNLNPLPNNSLDIHAGSFGFVSSILESSLCQNCYYADGRWMRHDTNKTAACIAVTNGRAIIRKAAAGANPIVWTYDATLMDSLNTYSANQVDDLLVPINNAIDKTNVNVGQINKDLVVINKTLDKKADKGTTLKDYGITDAIPNRNPLSGDSLDIHAGQYGFLSSISETSLSQNCYWDGAKWMRHNTGLPAVVMAGAAGQLIVRRAEAGANPIVFKGQATIIDSSKLATTADVGVARIASDAQIDAGNDDSTIVTPKKLRRGCSWSIGRNGYFAAPTWLGGWVLQWATTSECISSSDYRYFPTPFPNECFGMLFSLMSSTQGGFGNNFGMVHQVVDSSRFLWSAGGTFSHEGQAFFLALGK</sequence>
<evidence type="ECO:0000259" key="1">
    <source>
        <dbReference type="Pfam" id="PF12571"/>
    </source>
</evidence>
<dbReference type="RefSeq" id="WP_203302400.1">
    <property type="nucleotide sequence ID" value="NZ_JAAEBW010000002.1"/>
</dbReference>
<feature type="domain" description="Phage tail fibre protein N-terminal" evidence="1">
    <location>
        <begin position="3"/>
        <end position="158"/>
    </location>
</feature>
<gene>
    <name evidence="3" type="ORF">GYN02_06110</name>
</gene>
<dbReference type="Proteomes" id="UP000809529">
    <property type="component" value="Unassembled WGS sequence"/>
</dbReference>
<evidence type="ECO:0000313" key="3">
    <source>
        <dbReference type="EMBL" id="MBM1194756.1"/>
    </source>
</evidence>
<dbReference type="Pfam" id="PF12571">
    <property type="entry name" value="Phage_tail_fib"/>
    <property type="match status" value="1"/>
</dbReference>
<keyword evidence="4" id="KW-1185">Reference proteome</keyword>
<dbReference type="Pfam" id="PF21882">
    <property type="entry name" value="Gp53-like_C"/>
    <property type="match status" value="1"/>
</dbReference>
<protein>
    <recommendedName>
        <fullName evidence="5">Tail fiber protein H</fullName>
    </recommendedName>
</protein>
<comment type="caution">
    <text evidence="3">The sequence shown here is derived from an EMBL/GenBank/DDBJ whole genome shotgun (WGS) entry which is preliminary data.</text>
</comment>
<dbReference type="Gene3D" id="2.60.40.3940">
    <property type="match status" value="1"/>
</dbReference>
<evidence type="ECO:0008006" key="5">
    <source>
        <dbReference type="Google" id="ProtNLM"/>
    </source>
</evidence>
<evidence type="ECO:0000259" key="2">
    <source>
        <dbReference type="Pfam" id="PF21882"/>
    </source>
</evidence>
<evidence type="ECO:0000313" key="4">
    <source>
        <dbReference type="Proteomes" id="UP000809529"/>
    </source>
</evidence>
<dbReference type="InterPro" id="IPR054075">
    <property type="entry name" value="Gp53-like_C"/>
</dbReference>
<proteinExistence type="predicted"/>
<reference evidence="3 4" key="1">
    <citation type="submission" date="2020-01" db="EMBL/GenBank/DDBJ databases">
        <title>Comparative genomics of meat spoilage bacteria.</title>
        <authorList>
            <person name="Hilgarth M."/>
            <person name="Vogel R.F."/>
        </authorList>
    </citation>
    <scope>NUCLEOTIDE SEQUENCE [LARGE SCALE GENOMIC DNA]</scope>
    <source>
        <strain evidence="3 4">TMW2.2077</strain>
    </source>
</reference>
<dbReference type="InterPro" id="IPR022225">
    <property type="entry name" value="Phage_tail_fibre_N"/>
</dbReference>